<organism evidence="2 4">
    <name type="scientific">Kingdonia uniflora</name>
    <dbReference type="NCBI Taxonomy" id="39325"/>
    <lineage>
        <taxon>Eukaryota</taxon>
        <taxon>Viridiplantae</taxon>
        <taxon>Streptophyta</taxon>
        <taxon>Embryophyta</taxon>
        <taxon>Tracheophyta</taxon>
        <taxon>Spermatophyta</taxon>
        <taxon>Magnoliopsida</taxon>
        <taxon>Ranunculales</taxon>
        <taxon>Circaeasteraceae</taxon>
        <taxon>Kingdonia</taxon>
    </lineage>
</organism>
<gene>
    <name evidence="3" type="ORF">GIB67_001467</name>
    <name evidence="2" type="ORF">GIB67_038771</name>
</gene>
<dbReference type="InterPro" id="IPR056582">
    <property type="entry name" value="EDRF1_N"/>
</dbReference>
<reference evidence="2 4" key="1">
    <citation type="journal article" date="2020" name="IScience">
        <title>Genome Sequencing of the Endangered Kingdonia uniflora (Circaeasteraceae, Ranunculales) Reveals Potential Mechanisms of Evolutionary Specialization.</title>
        <authorList>
            <person name="Sun Y."/>
            <person name="Deng T."/>
            <person name="Zhang A."/>
            <person name="Moore M.J."/>
            <person name="Landis J.B."/>
            <person name="Lin N."/>
            <person name="Zhang H."/>
            <person name="Zhang X."/>
            <person name="Huang J."/>
            <person name="Zhang X."/>
            <person name="Sun H."/>
            <person name="Wang H."/>
        </authorList>
    </citation>
    <scope>NUCLEOTIDE SEQUENCE [LARGE SCALE GENOMIC DNA]</scope>
    <source>
        <strain evidence="2">TB1705</strain>
        <tissue evidence="2">Leaf</tissue>
    </source>
</reference>
<protein>
    <recommendedName>
        <fullName evidence="1">EDRF1 N-terminal domain-containing protein</fullName>
    </recommendedName>
</protein>
<feature type="domain" description="EDRF1 N-terminal" evidence="1">
    <location>
        <begin position="152"/>
        <end position="195"/>
    </location>
</feature>
<keyword evidence="4" id="KW-1185">Reference proteome</keyword>
<name>A0A7J7M0K2_9MAGN</name>
<proteinExistence type="predicted"/>
<sequence>MLFNSLLFSSSYASAKDLIFPQFWSNSLSGTLGLCCCSLNLLNHQCCFPNYHDHIFCRYKSSSSYGKDGEHLDKALQCSPQANCDDGDRHRSEECRLPTNTNDVCERVARGTRTTCTRRAQYSTPDKASPYKSLFVGGTTCSDDDNNDSSIEHVTLVTWLEAWFDNIMACVPELAICYHQNGVVQGYELLKTDDIFLL</sequence>
<comment type="caution">
    <text evidence="2">The sequence shown here is derived from an EMBL/GenBank/DDBJ whole genome shotgun (WGS) entry which is preliminary data.</text>
</comment>
<evidence type="ECO:0000313" key="3">
    <source>
        <dbReference type="EMBL" id="KAF6176410.1"/>
    </source>
</evidence>
<dbReference type="OrthoDB" id="419432at2759"/>
<evidence type="ECO:0000313" key="2">
    <source>
        <dbReference type="EMBL" id="KAF6148416.1"/>
    </source>
</evidence>
<dbReference type="PANTHER" id="PTHR15000">
    <property type="entry name" value="ERYTHROID DIFFERENTIATION-RELATED FACTOR 1"/>
    <property type="match status" value="1"/>
</dbReference>
<dbReference type="EMBL" id="JACGCM010001845">
    <property type="protein sequence ID" value="KAF6148416.1"/>
    <property type="molecule type" value="Genomic_DNA"/>
</dbReference>
<evidence type="ECO:0000313" key="4">
    <source>
        <dbReference type="Proteomes" id="UP000541444"/>
    </source>
</evidence>
<dbReference type="Proteomes" id="UP000541444">
    <property type="component" value="Unassembled WGS sequence"/>
</dbReference>
<dbReference type="EMBL" id="JACGCM010000104">
    <property type="protein sequence ID" value="KAF6176410.1"/>
    <property type="molecule type" value="Genomic_DNA"/>
</dbReference>
<evidence type="ECO:0000259" key="1">
    <source>
        <dbReference type="Pfam" id="PF23788"/>
    </source>
</evidence>
<accession>A0A7J7M0K2</accession>
<dbReference type="PANTHER" id="PTHR15000:SF1">
    <property type="entry name" value="ERYTHROID DIFFERENTIATION-RELATED FACTOR 1"/>
    <property type="match status" value="1"/>
</dbReference>
<dbReference type="AlphaFoldDB" id="A0A7J7M0K2"/>
<dbReference type="GO" id="GO:0045893">
    <property type="term" value="P:positive regulation of DNA-templated transcription"/>
    <property type="evidence" value="ECO:0007669"/>
    <property type="project" value="TreeGrafter"/>
</dbReference>
<dbReference type="Pfam" id="PF23788">
    <property type="entry name" value="EDRF1_N"/>
    <property type="match status" value="1"/>
</dbReference>